<dbReference type="eggNOG" id="COG1157">
    <property type="taxonomic scope" value="Bacteria"/>
</dbReference>
<evidence type="ECO:0000256" key="5">
    <source>
        <dbReference type="ARBA" id="ARBA00022840"/>
    </source>
</evidence>
<dbReference type="GO" id="GO:0030254">
    <property type="term" value="P:protein secretion by the type III secretion system"/>
    <property type="evidence" value="ECO:0007669"/>
    <property type="project" value="InterPro"/>
</dbReference>
<sequence length="453" mass="49194">MVIPPMPQHTNLTRSLAPDPTISSLRSIVKQIDTRAVRGRITRAVGTLVHAVLPDTRIGELCLLQDTRTGLSLEAEVIGLSDNGVLLTPIGDLLGLSSRAEVVSTGRMREVPVGPDLLGRVIDSRCRPLDGKGEIKASETRPLHGKAPNPMKRRIVELPFRLGVRALDGLLTCGEGQRIGIYGEPGCGKSTLMSQIVRGAVADVFIVALIGERGREVREFIERHLGEEGLRRTIVVVETSDRSAVERAQCAPMATAVAEYFREQGLRVALMLDSLTRFCRAMREIGLAAGEPPTRRGFPPSVFAMLPGLLERAGMGERGSITAFYTVLVEGDGAGDPIAEESRGILDGHVVLSRAIAARSHFPAIDVLQSRSRVMDAVVSEAHREAAAFFRDLLSRYAETEFLLKVGEYKQGGDPLTDRAVATIGDLRDFLRQSEGEASDFEETVAWMSRLTA</sequence>
<dbReference type="STRING" id="864069.MicloDRAFT_00002860"/>
<dbReference type="GO" id="GO:0030257">
    <property type="term" value="C:type III protein secretion system complex"/>
    <property type="evidence" value="ECO:0007669"/>
    <property type="project" value="InterPro"/>
</dbReference>
<dbReference type="PANTHER" id="PTHR15184:SF9">
    <property type="entry name" value="SPI-1 TYPE 3 SECRETION SYSTEM ATPASE"/>
    <property type="match status" value="1"/>
</dbReference>
<feature type="domain" description="AAA+ ATPase" evidence="13">
    <location>
        <begin position="175"/>
        <end position="357"/>
    </location>
</feature>
<evidence type="ECO:0000259" key="13">
    <source>
        <dbReference type="SMART" id="SM00382"/>
    </source>
</evidence>
<dbReference type="GO" id="GO:0046961">
    <property type="term" value="F:proton-transporting ATPase activity, rotational mechanism"/>
    <property type="evidence" value="ECO:0007669"/>
    <property type="project" value="InterPro"/>
</dbReference>
<dbReference type="Pfam" id="PF00006">
    <property type="entry name" value="ATP-synt_ab"/>
    <property type="match status" value="1"/>
</dbReference>
<gene>
    <name evidence="14" type="ORF">MicloDRAFT_00002860</name>
</gene>
<dbReference type="GO" id="GO:0046933">
    <property type="term" value="F:proton-transporting ATP synthase activity, rotational mechanism"/>
    <property type="evidence" value="ECO:0007669"/>
    <property type="project" value="TreeGrafter"/>
</dbReference>
<evidence type="ECO:0000256" key="12">
    <source>
        <dbReference type="ARBA" id="ARBA00034006"/>
    </source>
</evidence>
<dbReference type="Pfam" id="PF18269">
    <property type="entry name" value="T3SS_ATPase_C"/>
    <property type="match status" value="1"/>
</dbReference>
<dbReference type="GO" id="GO:0005737">
    <property type="term" value="C:cytoplasm"/>
    <property type="evidence" value="ECO:0007669"/>
    <property type="project" value="UniProtKB-SubCell"/>
</dbReference>
<organism evidence="14 15">
    <name type="scientific">Microvirga lotononidis</name>
    <dbReference type="NCBI Taxonomy" id="864069"/>
    <lineage>
        <taxon>Bacteria</taxon>
        <taxon>Pseudomonadati</taxon>
        <taxon>Pseudomonadota</taxon>
        <taxon>Alphaproteobacteria</taxon>
        <taxon>Hyphomicrobiales</taxon>
        <taxon>Methylobacteriaceae</taxon>
        <taxon>Microvirga</taxon>
    </lineage>
</organism>
<dbReference type="Pfam" id="PF02874">
    <property type="entry name" value="ATP-synt_ab_N"/>
    <property type="match status" value="1"/>
</dbReference>
<dbReference type="GO" id="GO:0005524">
    <property type="term" value="F:ATP binding"/>
    <property type="evidence" value="ECO:0007669"/>
    <property type="project" value="UniProtKB-KW"/>
</dbReference>
<protein>
    <recommendedName>
        <fullName evidence="11">Type 3 secretion system ATPase</fullName>
        <ecNumber evidence="10">7.4.2.8</ecNumber>
    </recommendedName>
</protein>
<dbReference type="PROSITE" id="PS00152">
    <property type="entry name" value="ATPASE_ALPHA_BETA"/>
    <property type="match status" value="1"/>
</dbReference>
<evidence type="ECO:0000256" key="11">
    <source>
        <dbReference type="ARBA" id="ARBA00024442"/>
    </source>
</evidence>
<dbReference type="GO" id="GO:0016887">
    <property type="term" value="F:ATP hydrolysis activity"/>
    <property type="evidence" value="ECO:0007669"/>
    <property type="project" value="InterPro"/>
</dbReference>
<dbReference type="Proteomes" id="UP000003947">
    <property type="component" value="Unassembled WGS sequence"/>
</dbReference>
<keyword evidence="2" id="KW-0813">Transport</keyword>
<dbReference type="InterPro" id="IPR013380">
    <property type="entry name" value="ATPase_T3SS_SctN"/>
</dbReference>
<evidence type="ECO:0000313" key="14">
    <source>
        <dbReference type="EMBL" id="EIM31005.1"/>
    </source>
</evidence>
<keyword evidence="5" id="KW-0067">ATP-binding</keyword>
<dbReference type="InterPro" id="IPR004100">
    <property type="entry name" value="ATPase_F1/V1/A1_a/bsu_N"/>
</dbReference>
<dbReference type="FunFam" id="3.40.50.12240:FF:000002">
    <property type="entry name" value="Flagellum-specific ATP synthase FliI"/>
    <property type="match status" value="1"/>
</dbReference>
<evidence type="ECO:0000256" key="1">
    <source>
        <dbReference type="ARBA" id="ARBA00004496"/>
    </source>
</evidence>
<dbReference type="PATRIC" id="fig|864069.3.peg.305"/>
<keyword evidence="15" id="KW-1185">Reference proteome</keyword>
<evidence type="ECO:0000256" key="7">
    <source>
        <dbReference type="ARBA" id="ARBA00022967"/>
    </source>
</evidence>
<dbReference type="Gene3D" id="3.40.50.12240">
    <property type="match status" value="1"/>
</dbReference>
<dbReference type="HOGENOM" id="CLU_022398_5_1_5"/>
<comment type="catalytic activity">
    <reaction evidence="12">
        <text>ATP + H2O + cellular proteinSide 1 = ADP + phosphate + cellular proteinSide 2.</text>
        <dbReference type="EC" id="7.4.2.8"/>
    </reaction>
</comment>
<evidence type="ECO:0000313" key="15">
    <source>
        <dbReference type="Proteomes" id="UP000003947"/>
    </source>
</evidence>
<dbReference type="InterPro" id="IPR040627">
    <property type="entry name" value="T3SS_ATPase_C"/>
</dbReference>
<dbReference type="InterPro" id="IPR050053">
    <property type="entry name" value="ATPase_alpha/beta_chains"/>
</dbReference>
<keyword evidence="4" id="KW-0547">Nucleotide-binding</keyword>
<dbReference type="InterPro" id="IPR020003">
    <property type="entry name" value="ATPase_a/bsu_AS"/>
</dbReference>
<dbReference type="InterPro" id="IPR003593">
    <property type="entry name" value="AAA+_ATPase"/>
</dbReference>
<dbReference type="InterPro" id="IPR005714">
    <property type="entry name" value="ATPase_T3SS_FliI/YscN"/>
</dbReference>
<dbReference type="EMBL" id="JH660634">
    <property type="protein sequence ID" value="EIM31005.1"/>
    <property type="molecule type" value="Genomic_DNA"/>
</dbReference>
<evidence type="ECO:0000256" key="10">
    <source>
        <dbReference type="ARBA" id="ARBA00024382"/>
    </source>
</evidence>
<keyword evidence="6" id="KW-0653">Protein transport</keyword>
<dbReference type="GO" id="GO:0008564">
    <property type="term" value="F:protein-exporting ATPase activity"/>
    <property type="evidence" value="ECO:0007669"/>
    <property type="project" value="UniProtKB-EC"/>
</dbReference>
<evidence type="ECO:0000256" key="9">
    <source>
        <dbReference type="ARBA" id="ARBA00024342"/>
    </source>
</evidence>
<dbReference type="CDD" id="cd18117">
    <property type="entry name" value="ATP-synt_flagellum-secretory_path_III_N"/>
    <property type="match status" value="1"/>
</dbReference>
<keyword evidence="3" id="KW-0963">Cytoplasm</keyword>
<evidence type="ECO:0000256" key="6">
    <source>
        <dbReference type="ARBA" id="ARBA00022927"/>
    </source>
</evidence>
<dbReference type="PANTHER" id="PTHR15184">
    <property type="entry name" value="ATP SYNTHASE"/>
    <property type="match status" value="1"/>
</dbReference>
<dbReference type="SUPFAM" id="SSF52540">
    <property type="entry name" value="P-loop containing nucleoside triphosphate hydrolases"/>
    <property type="match status" value="1"/>
</dbReference>
<keyword evidence="7" id="KW-1278">Translocase</keyword>
<evidence type="ECO:0000256" key="8">
    <source>
        <dbReference type="ARBA" id="ARBA00023026"/>
    </source>
</evidence>
<evidence type="ECO:0000256" key="2">
    <source>
        <dbReference type="ARBA" id="ARBA00022448"/>
    </source>
</evidence>
<dbReference type="SMART" id="SM00382">
    <property type="entry name" value="AAA"/>
    <property type="match status" value="1"/>
</dbReference>
<accession>I4Z463</accession>
<comment type="similarity">
    <text evidence="9">Belongs to the ATPase alpha/beta chains family. T3SS ATPase subfamily.</text>
</comment>
<dbReference type="NCBIfam" id="TIGR01026">
    <property type="entry name" value="fliI_yscN"/>
    <property type="match status" value="1"/>
</dbReference>
<evidence type="ECO:0000256" key="4">
    <source>
        <dbReference type="ARBA" id="ARBA00022741"/>
    </source>
</evidence>
<comment type="subcellular location">
    <subcellularLocation>
        <location evidence="1">Cytoplasm</location>
    </subcellularLocation>
</comment>
<dbReference type="InterPro" id="IPR027417">
    <property type="entry name" value="P-loop_NTPase"/>
</dbReference>
<dbReference type="NCBIfam" id="TIGR02546">
    <property type="entry name" value="III_secr_ATP"/>
    <property type="match status" value="1"/>
</dbReference>
<dbReference type="InterPro" id="IPR000194">
    <property type="entry name" value="ATPase_F1/V1/A1_a/bsu_nucl-bd"/>
</dbReference>
<keyword evidence="8" id="KW-0843">Virulence</keyword>
<dbReference type="CDD" id="cd01136">
    <property type="entry name" value="ATPase_flagellum-secretory_path_III"/>
    <property type="match status" value="1"/>
</dbReference>
<proteinExistence type="inferred from homology"/>
<name>I4Z463_9HYPH</name>
<evidence type="ECO:0000256" key="3">
    <source>
        <dbReference type="ARBA" id="ARBA00022490"/>
    </source>
</evidence>
<dbReference type="EC" id="7.4.2.8" evidence="10"/>
<dbReference type="AlphaFoldDB" id="I4Z463"/>
<reference evidence="14 15" key="1">
    <citation type="submission" date="2012-02" db="EMBL/GenBank/DDBJ databases">
        <title>Improved High-Quality Draft sequence of Microvirga sp. WSM3557.</title>
        <authorList>
            <consortium name="US DOE Joint Genome Institute"/>
            <person name="Lucas S."/>
            <person name="Han J."/>
            <person name="Lapidus A."/>
            <person name="Cheng J.-F."/>
            <person name="Goodwin L."/>
            <person name="Pitluck S."/>
            <person name="Peters L."/>
            <person name="Zhang X."/>
            <person name="Detter J.C."/>
            <person name="Han C."/>
            <person name="Tapia R."/>
            <person name="Land M."/>
            <person name="Hauser L."/>
            <person name="Kyrpides N."/>
            <person name="Ivanova N."/>
            <person name="Pagani I."/>
            <person name="Brau L."/>
            <person name="Yates R."/>
            <person name="O'Hara G."/>
            <person name="Rui T."/>
            <person name="Howieson J."/>
            <person name="Reeve W."/>
            <person name="Woyke T."/>
        </authorList>
    </citation>
    <scope>NUCLEOTIDE SEQUENCE [LARGE SCALE GENOMIC DNA]</scope>
    <source>
        <strain evidence="14 15">WSM3557</strain>
    </source>
</reference>